<protein>
    <submittedName>
        <fullName evidence="1">Uncharacterized protein</fullName>
    </submittedName>
</protein>
<dbReference type="AlphaFoldDB" id="D6SU25"/>
<name>D6SU25_9BACT</name>
<gene>
    <name evidence="1" type="ORF">Dthio_PD0431</name>
</gene>
<evidence type="ECO:0000313" key="2">
    <source>
        <dbReference type="Proteomes" id="UP000005496"/>
    </source>
</evidence>
<reference evidence="1" key="1">
    <citation type="submission" date="2010-05" db="EMBL/GenBank/DDBJ databases">
        <title>The draft genome of Desulfonatronospira thiodismutans ASO3-1.</title>
        <authorList>
            <consortium name="US DOE Joint Genome Institute (JGI-PGF)"/>
            <person name="Lucas S."/>
            <person name="Copeland A."/>
            <person name="Lapidus A."/>
            <person name="Cheng J.-F."/>
            <person name="Bruce D."/>
            <person name="Goodwin L."/>
            <person name="Pitluck S."/>
            <person name="Chertkov O."/>
            <person name="Brettin T."/>
            <person name="Detter J.C."/>
            <person name="Han C."/>
            <person name="Land M.L."/>
            <person name="Hauser L."/>
            <person name="Kyrpides N."/>
            <person name="Mikhailova N."/>
            <person name="Muyzer G."/>
            <person name="Woyke T."/>
        </authorList>
    </citation>
    <scope>NUCLEOTIDE SEQUENCE [LARGE SCALE GENOMIC DNA]</scope>
    <source>
        <strain evidence="1">ASO3-1</strain>
    </source>
</reference>
<comment type="caution">
    <text evidence="1">The sequence shown here is derived from an EMBL/GenBank/DDBJ whole genome shotgun (WGS) entry which is preliminary data.</text>
</comment>
<keyword evidence="2" id="KW-1185">Reference proteome</keyword>
<evidence type="ECO:0000313" key="1">
    <source>
        <dbReference type="EMBL" id="EFI33116.1"/>
    </source>
</evidence>
<dbReference type="Proteomes" id="UP000005496">
    <property type="component" value="Unassembled WGS sequence"/>
</dbReference>
<dbReference type="EMBL" id="ACJN02000004">
    <property type="protein sequence ID" value="EFI33116.1"/>
    <property type="molecule type" value="Genomic_DNA"/>
</dbReference>
<proteinExistence type="predicted"/>
<accession>D6SU25</accession>
<sequence length="66" mass="7703">MNNTFACIDCEHCLPDSDGPTSMRFREKFCRVSYSRLCLCRIPGFSGAGLYKRTLEHLIWRIIYLP</sequence>
<organism evidence="1 2">
    <name type="scientific">Desulfonatronospira thiodismutans ASO3-1</name>
    <dbReference type="NCBI Taxonomy" id="555779"/>
    <lineage>
        <taxon>Bacteria</taxon>
        <taxon>Pseudomonadati</taxon>
        <taxon>Thermodesulfobacteriota</taxon>
        <taxon>Desulfovibrionia</taxon>
        <taxon>Desulfovibrionales</taxon>
        <taxon>Desulfonatronovibrionaceae</taxon>
        <taxon>Desulfonatronospira</taxon>
    </lineage>
</organism>